<feature type="non-terminal residue" evidence="1">
    <location>
        <position position="49"/>
    </location>
</feature>
<evidence type="ECO:0000313" key="2">
    <source>
        <dbReference type="Proteomes" id="UP001529510"/>
    </source>
</evidence>
<proteinExistence type="predicted"/>
<dbReference type="EMBL" id="JAMKFB020000016">
    <property type="protein sequence ID" value="KAL0172746.1"/>
    <property type="molecule type" value="Genomic_DNA"/>
</dbReference>
<feature type="non-terminal residue" evidence="1">
    <location>
        <position position="1"/>
    </location>
</feature>
<dbReference type="AlphaFoldDB" id="A0ABD0PH92"/>
<evidence type="ECO:0000313" key="1">
    <source>
        <dbReference type="EMBL" id="KAL0172746.1"/>
    </source>
</evidence>
<comment type="caution">
    <text evidence="1">The sequence shown here is derived from an EMBL/GenBank/DDBJ whole genome shotgun (WGS) entry which is preliminary data.</text>
</comment>
<reference evidence="1 2" key="1">
    <citation type="submission" date="2024-05" db="EMBL/GenBank/DDBJ databases">
        <title>Genome sequencing and assembly of Indian major carp, Cirrhinus mrigala (Hamilton, 1822).</title>
        <authorList>
            <person name="Mohindra V."/>
            <person name="Chowdhury L.M."/>
            <person name="Lal K."/>
            <person name="Jena J.K."/>
        </authorList>
    </citation>
    <scope>NUCLEOTIDE SEQUENCE [LARGE SCALE GENOMIC DNA]</scope>
    <source>
        <strain evidence="1">CM1030</strain>
        <tissue evidence="1">Blood</tissue>
    </source>
</reference>
<organism evidence="1 2">
    <name type="scientific">Cirrhinus mrigala</name>
    <name type="common">Mrigala</name>
    <dbReference type="NCBI Taxonomy" id="683832"/>
    <lineage>
        <taxon>Eukaryota</taxon>
        <taxon>Metazoa</taxon>
        <taxon>Chordata</taxon>
        <taxon>Craniata</taxon>
        <taxon>Vertebrata</taxon>
        <taxon>Euteleostomi</taxon>
        <taxon>Actinopterygii</taxon>
        <taxon>Neopterygii</taxon>
        <taxon>Teleostei</taxon>
        <taxon>Ostariophysi</taxon>
        <taxon>Cypriniformes</taxon>
        <taxon>Cyprinidae</taxon>
        <taxon>Labeoninae</taxon>
        <taxon>Labeonini</taxon>
        <taxon>Cirrhinus</taxon>
    </lineage>
</organism>
<name>A0ABD0PH92_CIRMR</name>
<keyword evidence="2" id="KW-1185">Reference proteome</keyword>
<sequence length="49" mass="5630">RLPHFQKAALISDKHNLIDVATYKFSRDLNDGFIATKCNLKWIAIARTN</sequence>
<protein>
    <submittedName>
        <fullName evidence="1">Uncharacterized protein</fullName>
    </submittedName>
</protein>
<dbReference type="Proteomes" id="UP001529510">
    <property type="component" value="Unassembled WGS sequence"/>
</dbReference>
<accession>A0ABD0PH92</accession>
<gene>
    <name evidence="1" type="ORF">M9458_033057</name>
</gene>